<dbReference type="PANTHER" id="PTHR43673:SF10">
    <property type="entry name" value="NADH DEHYDROGENASE_NAD(P)H NITROREDUCTASE XCC3605-RELATED"/>
    <property type="match status" value="1"/>
</dbReference>
<keyword evidence="3 5" id="KW-0560">Oxidoreductase</keyword>
<evidence type="ECO:0000313" key="5">
    <source>
        <dbReference type="EMBL" id="MXR70881.1"/>
    </source>
</evidence>
<proteinExistence type="inferred from homology"/>
<gene>
    <name evidence="5" type="primary">nfsB</name>
    <name evidence="5" type="ORF">GNT65_19675</name>
</gene>
<evidence type="ECO:0000256" key="3">
    <source>
        <dbReference type="ARBA" id="ARBA00023002"/>
    </source>
</evidence>
<dbReference type="EMBL" id="WRPA01000027">
    <property type="protein sequence ID" value="MXR70881.1"/>
    <property type="molecule type" value="Genomic_DNA"/>
</dbReference>
<evidence type="ECO:0000259" key="4">
    <source>
        <dbReference type="Pfam" id="PF00881"/>
    </source>
</evidence>
<comment type="caution">
    <text evidence="5">The sequence shown here is derived from an EMBL/GenBank/DDBJ whole genome shotgun (WGS) entry which is preliminary data.</text>
</comment>
<dbReference type="PANTHER" id="PTHR43673">
    <property type="entry name" value="NAD(P)H NITROREDUCTASE YDGI-RELATED"/>
    <property type="match status" value="1"/>
</dbReference>
<evidence type="ECO:0000256" key="2">
    <source>
        <dbReference type="ARBA" id="ARBA00022857"/>
    </source>
</evidence>
<dbReference type="SUPFAM" id="SSF55469">
    <property type="entry name" value="FMN-dependent nitroreductase-like"/>
    <property type="match status" value="1"/>
</dbReference>
<dbReference type="NCBIfam" id="NF008275">
    <property type="entry name" value="PRK11053.1"/>
    <property type="match status" value="1"/>
</dbReference>
<dbReference type="Proteomes" id="UP000474778">
    <property type="component" value="Unassembled WGS sequence"/>
</dbReference>
<evidence type="ECO:0000256" key="1">
    <source>
        <dbReference type="ARBA" id="ARBA00007118"/>
    </source>
</evidence>
<name>A0A6L7I641_9GAMM</name>
<evidence type="ECO:0000313" key="6">
    <source>
        <dbReference type="Proteomes" id="UP000474778"/>
    </source>
</evidence>
<dbReference type="InterPro" id="IPR033878">
    <property type="entry name" value="NfsB-like"/>
</dbReference>
<feature type="domain" description="Nitroreductase" evidence="4">
    <location>
        <begin position="10"/>
        <end position="193"/>
    </location>
</feature>
<keyword evidence="6" id="KW-1185">Reference proteome</keyword>
<comment type="similarity">
    <text evidence="1">Belongs to the nitroreductase family.</text>
</comment>
<dbReference type="Pfam" id="PF00881">
    <property type="entry name" value="Nitroreductase"/>
    <property type="match status" value="1"/>
</dbReference>
<dbReference type="AlphaFoldDB" id="A0A6L7I641"/>
<organism evidence="5 6">
    <name type="scientific">Shewanella insulae</name>
    <dbReference type="NCBI Taxonomy" id="2681496"/>
    <lineage>
        <taxon>Bacteria</taxon>
        <taxon>Pseudomonadati</taxon>
        <taxon>Pseudomonadota</taxon>
        <taxon>Gammaproteobacteria</taxon>
        <taxon>Alteromonadales</taxon>
        <taxon>Shewanellaceae</taxon>
        <taxon>Shewanella</taxon>
    </lineage>
</organism>
<dbReference type="Gene3D" id="3.40.109.10">
    <property type="entry name" value="NADH Oxidase"/>
    <property type="match status" value="1"/>
</dbReference>
<dbReference type="InterPro" id="IPR029479">
    <property type="entry name" value="Nitroreductase"/>
</dbReference>
<reference evidence="5 6" key="1">
    <citation type="submission" date="2019-12" db="EMBL/GenBank/DDBJ databases">
        <title>Shewanella insulae sp. nov., isolated from a tidal flat.</title>
        <authorList>
            <person name="Yoon J.-H."/>
        </authorList>
    </citation>
    <scope>NUCLEOTIDE SEQUENCE [LARGE SCALE GENOMIC DNA]</scope>
    <source>
        <strain evidence="5 6">JBTF-M18</strain>
    </source>
</reference>
<keyword evidence="2" id="KW-0521">NADP</keyword>
<sequence>MQQLSFYTNKRYTTKAFDPSRKIADDKVEEIKQLLRMSPSSTNSQPWHFVLASTEEGKAQIAEATSDFAFNTAKILDASHVLVLCTKTNMDEAHLLKVLEQEDADGRFADEEAKQGQHNGRSFFANMHKIELKDSQHWMEKQVYLALGTLLLGASLLDIDATPIEGFNATKLNQVLDLPAKGYAASVVVALGYHSEEDFNAKLPKSRLPIETLFTEI</sequence>
<dbReference type="GO" id="GO:0004155">
    <property type="term" value="F:6,7-dihydropteridine reductase activity"/>
    <property type="evidence" value="ECO:0007669"/>
    <property type="project" value="UniProtKB-EC"/>
</dbReference>
<dbReference type="InterPro" id="IPR000415">
    <property type="entry name" value="Nitroreductase-like"/>
</dbReference>
<accession>A0A6L7I641</accession>
<dbReference type="CDD" id="cd02149">
    <property type="entry name" value="NfsB-like"/>
    <property type="match status" value="1"/>
</dbReference>
<protein>
    <submittedName>
        <fullName evidence="5">Oxygen-insensitive NAD(P)H nitroreductase</fullName>
        <ecNumber evidence="5">1.5.1.34</ecNumber>
    </submittedName>
</protein>
<dbReference type="EC" id="1.5.1.34" evidence="5"/>
<dbReference type="RefSeq" id="WP_160798882.1">
    <property type="nucleotide sequence ID" value="NZ_WRPA01000027.1"/>
</dbReference>